<proteinExistence type="predicted"/>
<evidence type="ECO:0000256" key="5">
    <source>
        <dbReference type="ARBA" id="ARBA00023136"/>
    </source>
</evidence>
<sequence length="314" mass="33163">MFAAIALLCLLGPLLGDYPRYVVTLWLIYSMATLGMNYVMGFGKLYALGHGGFMLVGAYVVAAGINHWHWHPAVALAVSAVLAAAVGILIGLPAIRLKLLSLAIVTFAFASMLFQVVKSVDFLGGPQGLYIDASALPPQGSLTLWYVVVVLTVLALAMSHSLINSRSGRALLIIAVNEHVARSFGVNVTYHKLAAFAFAAVLGAVAGGLLGMVTGYVAPDTFNTDLSITIFAAVMIGGRGKLLGPFLGAAFIVALPELTQQARNLSQFIYAIAFLLIVSFFPDGLLGMVTAAWRKVARPTGTSASFKKLEESQS</sequence>
<feature type="transmembrane region" description="Helical" evidence="6">
    <location>
        <begin position="144"/>
        <end position="163"/>
    </location>
</feature>
<dbReference type="PANTHER" id="PTHR30482:SF20">
    <property type="entry name" value="HIGH-AFFINITY BRANCHED-CHAIN AMINO ACID TRANSPORT SYSTEM PERMEASE PROTEIN LIVM"/>
    <property type="match status" value="1"/>
</dbReference>
<keyword evidence="4 6" id="KW-1133">Transmembrane helix</keyword>
<evidence type="ECO:0000313" key="8">
    <source>
        <dbReference type="Proteomes" id="UP001285263"/>
    </source>
</evidence>
<keyword evidence="2" id="KW-1003">Cell membrane</keyword>
<protein>
    <submittedName>
        <fullName evidence="7">Branched-chain amino acid ABC transporter permease</fullName>
    </submittedName>
</protein>
<evidence type="ECO:0000256" key="1">
    <source>
        <dbReference type="ARBA" id="ARBA00004651"/>
    </source>
</evidence>
<name>A0ABU5DP00_9BURK</name>
<dbReference type="PANTHER" id="PTHR30482">
    <property type="entry name" value="HIGH-AFFINITY BRANCHED-CHAIN AMINO ACID TRANSPORT SYSTEM PERMEASE"/>
    <property type="match status" value="1"/>
</dbReference>
<feature type="transmembrane region" description="Helical" evidence="6">
    <location>
        <begin position="230"/>
        <end position="256"/>
    </location>
</feature>
<evidence type="ECO:0000256" key="2">
    <source>
        <dbReference type="ARBA" id="ARBA00022475"/>
    </source>
</evidence>
<feature type="transmembrane region" description="Helical" evidence="6">
    <location>
        <begin position="99"/>
        <end position="117"/>
    </location>
</feature>
<gene>
    <name evidence="7" type="ORF">SNE35_26330</name>
</gene>
<dbReference type="RefSeq" id="WP_320426011.1">
    <property type="nucleotide sequence ID" value="NZ_JAXCLA010000009.1"/>
</dbReference>
<dbReference type="InterPro" id="IPR043428">
    <property type="entry name" value="LivM-like"/>
</dbReference>
<dbReference type="Proteomes" id="UP001285263">
    <property type="component" value="Unassembled WGS sequence"/>
</dbReference>
<comment type="subcellular location">
    <subcellularLocation>
        <location evidence="1">Cell membrane</location>
        <topology evidence="1">Multi-pass membrane protein</topology>
    </subcellularLocation>
</comment>
<organism evidence="7 8">
    <name type="scientific">Roseateles agri</name>
    <dbReference type="NCBI Taxonomy" id="3098619"/>
    <lineage>
        <taxon>Bacteria</taxon>
        <taxon>Pseudomonadati</taxon>
        <taxon>Pseudomonadota</taxon>
        <taxon>Betaproteobacteria</taxon>
        <taxon>Burkholderiales</taxon>
        <taxon>Sphaerotilaceae</taxon>
        <taxon>Roseateles</taxon>
    </lineage>
</organism>
<keyword evidence="3 6" id="KW-0812">Transmembrane</keyword>
<comment type="caution">
    <text evidence="7">The sequence shown here is derived from an EMBL/GenBank/DDBJ whole genome shotgun (WGS) entry which is preliminary data.</text>
</comment>
<keyword evidence="5 6" id="KW-0472">Membrane</keyword>
<evidence type="ECO:0000256" key="6">
    <source>
        <dbReference type="SAM" id="Phobius"/>
    </source>
</evidence>
<feature type="transmembrane region" description="Helical" evidence="6">
    <location>
        <begin position="74"/>
        <end position="92"/>
    </location>
</feature>
<accession>A0ABU5DP00</accession>
<evidence type="ECO:0000313" key="7">
    <source>
        <dbReference type="EMBL" id="MDY0748045.1"/>
    </source>
</evidence>
<feature type="transmembrane region" description="Helical" evidence="6">
    <location>
        <begin position="26"/>
        <end position="43"/>
    </location>
</feature>
<feature type="transmembrane region" description="Helical" evidence="6">
    <location>
        <begin position="193"/>
        <end position="218"/>
    </location>
</feature>
<evidence type="ECO:0000256" key="3">
    <source>
        <dbReference type="ARBA" id="ARBA00022692"/>
    </source>
</evidence>
<dbReference type="CDD" id="cd06581">
    <property type="entry name" value="TM_PBP1_LivM_like"/>
    <property type="match status" value="1"/>
</dbReference>
<keyword evidence="8" id="KW-1185">Reference proteome</keyword>
<dbReference type="InterPro" id="IPR001851">
    <property type="entry name" value="ABC_transp_permease"/>
</dbReference>
<feature type="transmembrane region" description="Helical" evidence="6">
    <location>
        <begin position="50"/>
        <end position="68"/>
    </location>
</feature>
<reference evidence="7 8" key="1">
    <citation type="submission" date="2023-11" db="EMBL/GenBank/DDBJ databases">
        <title>Paucibacter sp. nov., isolated from fresh soil in Korea.</title>
        <authorList>
            <person name="Le N.T.T."/>
        </authorList>
    </citation>
    <scope>NUCLEOTIDE SEQUENCE [LARGE SCALE GENOMIC DNA]</scope>
    <source>
        <strain evidence="7 8">R3-3</strain>
    </source>
</reference>
<dbReference type="Pfam" id="PF02653">
    <property type="entry name" value="BPD_transp_2"/>
    <property type="match status" value="1"/>
</dbReference>
<dbReference type="EMBL" id="JAXCLA010000009">
    <property type="protein sequence ID" value="MDY0748045.1"/>
    <property type="molecule type" value="Genomic_DNA"/>
</dbReference>
<evidence type="ECO:0000256" key="4">
    <source>
        <dbReference type="ARBA" id="ARBA00022989"/>
    </source>
</evidence>
<feature type="transmembrane region" description="Helical" evidence="6">
    <location>
        <begin position="268"/>
        <end position="293"/>
    </location>
</feature>